<reference evidence="2 3" key="1">
    <citation type="journal article" date="2019" name="Sci. Rep.">
        <title>A high-quality genome of Eragrostis curvula grass provides insights into Poaceae evolution and supports new strategies to enhance forage quality.</title>
        <authorList>
            <person name="Carballo J."/>
            <person name="Santos B.A.C.M."/>
            <person name="Zappacosta D."/>
            <person name="Garbus I."/>
            <person name="Selva J.P."/>
            <person name="Gallo C.A."/>
            <person name="Diaz A."/>
            <person name="Albertini E."/>
            <person name="Caccamo M."/>
            <person name="Echenique V."/>
        </authorList>
    </citation>
    <scope>NUCLEOTIDE SEQUENCE [LARGE SCALE GENOMIC DNA]</scope>
    <source>
        <strain evidence="3">cv. Victoria</strain>
        <tissue evidence="2">Leaf</tissue>
    </source>
</reference>
<comment type="caution">
    <text evidence="2">The sequence shown here is derived from an EMBL/GenBank/DDBJ whole genome shotgun (WGS) entry which is preliminary data.</text>
</comment>
<organism evidence="2 3">
    <name type="scientific">Eragrostis curvula</name>
    <name type="common">weeping love grass</name>
    <dbReference type="NCBI Taxonomy" id="38414"/>
    <lineage>
        <taxon>Eukaryota</taxon>
        <taxon>Viridiplantae</taxon>
        <taxon>Streptophyta</taxon>
        <taxon>Embryophyta</taxon>
        <taxon>Tracheophyta</taxon>
        <taxon>Spermatophyta</taxon>
        <taxon>Magnoliopsida</taxon>
        <taxon>Liliopsida</taxon>
        <taxon>Poales</taxon>
        <taxon>Poaceae</taxon>
        <taxon>PACMAD clade</taxon>
        <taxon>Chloridoideae</taxon>
        <taxon>Eragrostideae</taxon>
        <taxon>Eragrostidinae</taxon>
        <taxon>Eragrostis</taxon>
    </lineage>
</organism>
<sequence length="110" mass="12262">MWGARQPAAPPGSRPSSPPPSALPAGGEPPLRLKQPFHPSQTSARLFPLLAIHSLVPPAFFRLRRFHQIRKTSCKNYLVWVKSDDLGEGVIKLYKDVMVAYILMLDKSTD</sequence>
<proteinExistence type="predicted"/>
<gene>
    <name evidence="2" type="ORF">EJB05_28469</name>
</gene>
<evidence type="ECO:0000313" key="2">
    <source>
        <dbReference type="EMBL" id="TVU25946.1"/>
    </source>
</evidence>
<evidence type="ECO:0000256" key="1">
    <source>
        <dbReference type="SAM" id="MobiDB-lite"/>
    </source>
</evidence>
<evidence type="ECO:0000313" key="3">
    <source>
        <dbReference type="Proteomes" id="UP000324897"/>
    </source>
</evidence>
<protein>
    <submittedName>
        <fullName evidence="2">Uncharacterized protein</fullName>
    </submittedName>
</protein>
<feature type="region of interest" description="Disordered" evidence="1">
    <location>
        <begin position="1"/>
        <end position="38"/>
    </location>
</feature>
<name>A0A5J9UQU9_9POAL</name>
<feature type="non-terminal residue" evidence="2">
    <location>
        <position position="1"/>
    </location>
</feature>
<dbReference type="Gramene" id="TVU25946">
    <property type="protein sequence ID" value="TVU25946"/>
    <property type="gene ID" value="EJB05_28469"/>
</dbReference>
<keyword evidence="3" id="KW-1185">Reference proteome</keyword>
<dbReference type="OrthoDB" id="1058301at2759"/>
<accession>A0A5J9UQU9</accession>
<dbReference type="AlphaFoldDB" id="A0A5J9UQU9"/>
<dbReference type="Proteomes" id="UP000324897">
    <property type="component" value="Chromosome 2"/>
</dbReference>
<dbReference type="EMBL" id="RWGY01000013">
    <property type="protein sequence ID" value="TVU25946.1"/>
    <property type="molecule type" value="Genomic_DNA"/>
</dbReference>
<feature type="compositionally biased region" description="Pro residues" evidence="1">
    <location>
        <begin position="8"/>
        <end position="22"/>
    </location>
</feature>